<evidence type="ECO:0000259" key="1">
    <source>
        <dbReference type="Pfam" id="PF00483"/>
    </source>
</evidence>
<name>A0A1F7VAA5_9BACT</name>
<dbReference type="InterPro" id="IPR051161">
    <property type="entry name" value="Mannose-6P_isomerase_type2"/>
</dbReference>
<dbReference type="InterPro" id="IPR029044">
    <property type="entry name" value="Nucleotide-diphossugar_trans"/>
</dbReference>
<dbReference type="EMBL" id="MGEP01000014">
    <property type="protein sequence ID" value="OGL87385.1"/>
    <property type="molecule type" value="Genomic_DNA"/>
</dbReference>
<feature type="domain" description="MannoseP isomerase/GMP-like beta-helix" evidence="2">
    <location>
        <begin position="287"/>
        <end position="340"/>
    </location>
</feature>
<dbReference type="PANTHER" id="PTHR46390">
    <property type="entry name" value="MANNOSE-1-PHOSPHATE GUANYLYLTRANSFERASE"/>
    <property type="match status" value="1"/>
</dbReference>
<feature type="domain" description="Nucleotidyl transferase" evidence="1">
    <location>
        <begin position="3"/>
        <end position="273"/>
    </location>
</feature>
<proteinExistence type="predicted"/>
<organism evidence="3 4">
    <name type="scientific">Candidatus Uhrbacteria bacterium RIFCSPLOWO2_02_FULL_48_12</name>
    <dbReference type="NCBI Taxonomy" id="1802407"/>
    <lineage>
        <taxon>Bacteria</taxon>
        <taxon>Candidatus Uhriibacteriota</taxon>
    </lineage>
</organism>
<dbReference type="SUPFAM" id="SSF53448">
    <property type="entry name" value="Nucleotide-diphospho-sugar transferases"/>
    <property type="match status" value="1"/>
</dbReference>
<dbReference type="PANTHER" id="PTHR46390:SF1">
    <property type="entry name" value="MANNOSE-1-PHOSPHATE GUANYLYLTRANSFERASE"/>
    <property type="match status" value="1"/>
</dbReference>
<sequence length="350" mass="38776">MKIIILAGGSGTRLWPLSREQKPKQLIPLFEGKSLLQETVDRVRPLAPVSDIYLIVSNDFQVSEVHAQLPNIPEENILQEPMAKNTAAAICYGAATLATRGHSRETMAVLSADHIIKNPEALLTALREAEQFIQSNNNRLVIIGIAPTYAETGYGYIERGEEIVPNVHNVTAFHEKPSKEIAEQYIQGGQHLWNAGIFIWNVSNILERLHLHSPLHKSITDAVLNNDDMTAAYDAVPNIAIDRAVVEKDKNLVVIPIDLGWRDIGHWRALKEHLQEGSRDNIIIGPHAGVNTKNCLIINKGDRLIATVGLEGFVVVDTGDVLLVCPEDQAQELRPLIDDLKNGKSFKHLL</sequence>
<dbReference type="Pfam" id="PF22640">
    <property type="entry name" value="ManC_GMP_beta-helix"/>
    <property type="match status" value="1"/>
</dbReference>
<dbReference type="STRING" id="1802407.A3I40_03785"/>
<accession>A0A1F7VAA5</accession>
<dbReference type="CDD" id="cd02509">
    <property type="entry name" value="GDP-M1P_Guanylyltransferase"/>
    <property type="match status" value="1"/>
</dbReference>
<dbReference type="GO" id="GO:0004475">
    <property type="term" value="F:mannose-1-phosphate guanylyltransferase (GTP) activity"/>
    <property type="evidence" value="ECO:0007669"/>
    <property type="project" value="InterPro"/>
</dbReference>
<protein>
    <submittedName>
        <fullName evidence="3">Uncharacterized protein</fullName>
    </submittedName>
</protein>
<dbReference type="InterPro" id="IPR005835">
    <property type="entry name" value="NTP_transferase_dom"/>
</dbReference>
<evidence type="ECO:0000259" key="2">
    <source>
        <dbReference type="Pfam" id="PF22640"/>
    </source>
</evidence>
<dbReference type="AlphaFoldDB" id="A0A1F7VAA5"/>
<dbReference type="SUPFAM" id="SSF159283">
    <property type="entry name" value="Guanosine diphospho-D-mannose pyrophosphorylase/mannose-6-phosphate isomerase linker domain"/>
    <property type="match status" value="1"/>
</dbReference>
<evidence type="ECO:0000313" key="3">
    <source>
        <dbReference type="EMBL" id="OGL87385.1"/>
    </source>
</evidence>
<dbReference type="Pfam" id="PF00483">
    <property type="entry name" value="NTP_transferase"/>
    <property type="match status" value="1"/>
</dbReference>
<evidence type="ECO:0000313" key="4">
    <source>
        <dbReference type="Proteomes" id="UP000178723"/>
    </source>
</evidence>
<comment type="caution">
    <text evidence="3">The sequence shown here is derived from an EMBL/GenBank/DDBJ whole genome shotgun (WGS) entry which is preliminary data.</text>
</comment>
<dbReference type="InterPro" id="IPR054566">
    <property type="entry name" value="ManC/GMP-like_b-helix"/>
</dbReference>
<dbReference type="GO" id="GO:0009298">
    <property type="term" value="P:GDP-mannose biosynthetic process"/>
    <property type="evidence" value="ECO:0007669"/>
    <property type="project" value="TreeGrafter"/>
</dbReference>
<dbReference type="InterPro" id="IPR049577">
    <property type="entry name" value="GMPP_N"/>
</dbReference>
<dbReference type="Proteomes" id="UP000178723">
    <property type="component" value="Unassembled WGS sequence"/>
</dbReference>
<dbReference type="Gene3D" id="3.90.550.10">
    <property type="entry name" value="Spore Coat Polysaccharide Biosynthesis Protein SpsA, Chain A"/>
    <property type="match status" value="1"/>
</dbReference>
<gene>
    <name evidence="3" type="ORF">A3I40_03785</name>
</gene>
<reference evidence="3 4" key="1">
    <citation type="journal article" date="2016" name="Nat. Commun.">
        <title>Thousands of microbial genomes shed light on interconnected biogeochemical processes in an aquifer system.</title>
        <authorList>
            <person name="Anantharaman K."/>
            <person name="Brown C.T."/>
            <person name="Hug L.A."/>
            <person name="Sharon I."/>
            <person name="Castelle C.J."/>
            <person name="Probst A.J."/>
            <person name="Thomas B.C."/>
            <person name="Singh A."/>
            <person name="Wilkins M.J."/>
            <person name="Karaoz U."/>
            <person name="Brodie E.L."/>
            <person name="Williams K.H."/>
            <person name="Hubbard S.S."/>
            <person name="Banfield J.F."/>
        </authorList>
    </citation>
    <scope>NUCLEOTIDE SEQUENCE [LARGE SCALE GENOMIC DNA]</scope>
</reference>